<evidence type="ECO:0000256" key="2">
    <source>
        <dbReference type="SAM" id="SignalP"/>
    </source>
</evidence>
<sequence>MFRFVCTSLLLILVVHAHAQPLSCGGDEHCAEGYYCETEINICRECLRCEDFNRQPPKLLSECIKSLDTCGLCNEGYIFINGAKGKCVLPEYLDFGRGSHYRYLCLIAVAVGLAFVATSMYIIKQIAGFRVVAVTYYDDVGKLTLHCTPILSPKSHWEILDAIAYDQNNNTNE</sequence>
<evidence type="ECO:0000313" key="4">
    <source>
        <dbReference type="Proteomes" id="UP001153321"/>
    </source>
</evidence>
<evidence type="ECO:0000256" key="1">
    <source>
        <dbReference type="SAM" id="Phobius"/>
    </source>
</evidence>
<feature type="transmembrane region" description="Helical" evidence="1">
    <location>
        <begin position="101"/>
        <end position="123"/>
    </location>
</feature>
<keyword evidence="1" id="KW-0812">Transmembrane</keyword>
<feature type="chain" id="PRO_5040111946" description="TNFR-Cys domain-containing protein" evidence="2">
    <location>
        <begin position="20"/>
        <end position="173"/>
    </location>
</feature>
<reference evidence="3" key="1">
    <citation type="submission" date="2022-02" db="EMBL/GenBank/DDBJ databases">
        <authorList>
            <person name="King R."/>
        </authorList>
    </citation>
    <scope>NUCLEOTIDE SEQUENCE</scope>
</reference>
<dbReference type="EMBL" id="LR824541">
    <property type="protein sequence ID" value="CAH1635133.1"/>
    <property type="molecule type" value="Genomic_DNA"/>
</dbReference>
<feature type="signal peptide" evidence="2">
    <location>
        <begin position="1"/>
        <end position="19"/>
    </location>
</feature>
<keyword evidence="1" id="KW-0472">Membrane</keyword>
<keyword evidence="1" id="KW-1133">Transmembrane helix</keyword>
<evidence type="ECO:0008006" key="5">
    <source>
        <dbReference type="Google" id="ProtNLM"/>
    </source>
</evidence>
<name>A0A9P0MYK8_SPOLI</name>
<accession>A0A9P0MYK8</accession>
<proteinExistence type="predicted"/>
<dbReference type="Proteomes" id="UP001153321">
    <property type="component" value="Chromosome 10"/>
</dbReference>
<protein>
    <recommendedName>
        <fullName evidence="5">TNFR-Cys domain-containing protein</fullName>
    </recommendedName>
</protein>
<organism evidence="3 4">
    <name type="scientific">Spodoptera littoralis</name>
    <name type="common">Egyptian cotton leafworm</name>
    <dbReference type="NCBI Taxonomy" id="7109"/>
    <lineage>
        <taxon>Eukaryota</taxon>
        <taxon>Metazoa</taxon>
        <taxon>Ecdysozoa</taxon>
        <taxon>Arthropoda</taxon>
        <taxon>Hexapoda</taxon>
        <taxon>Insecta</taxon>
        <taxon>Pterygota</taxon>
        <taxon>Neoptera</taxon>
        <taxon>Endopterygota</taxon>
        <taxon>Lepidoptera</taxon>
        <taxon>Glossata</taxon>
        <taxon>Ditrysia</taxon>
        <taxon>Noctuoidea</taxon>
        <taxon>Noctuidae</taxon>
        <taxon>Amphipyrinae</taxon>
        <taxon>Spodoptera</taxon>
    </lineage>
</organism>
<keyword evidence="2" id="KW-0732">Signal</keyword>
<gene>
    <name evidence="3" type="ORF">SPLIT_LOCUS495</name>
</gene>
<dbReference type="AlphaFoldDB" id="A0A9P0MYK8"/>
<evidence type="ECO:0000313" key="3">
    <source>
        <dbReference type="EMBL" id="CAH1635133.1"/>
    </source>
</evidence>
<keyword evidence="4" id="KW-1185">Reference proteome</keyword>